<dbReference type="SUPFAM" id="SSF53335">
    <property type="entry name" value="S-adenosyl-L-methionine-dependent methyltransferases"/>
    <property type="match status" value="1"/>
</dbReference>
<organism evidence="6 7">
    <name type="scientific">Angiostrongylus cantonensis</name>
    <name type="common">Rat lungworm</name>
    <dbReference type="NCBI Taxonomy" id="6313"/>
    <lineage>
        <taxon>Eukaryota</taxon>
        <taxon>Metazoa</taxon>
        <taxon>Ecdysozoa</taxon>
        <taxon>Nematoda</taxon>
        <taxon>Chromadorea</taxon>
        <taxon>Rhabditida</taxon>
        <taxon>Rhabditina</taxon>
        <taxon>Rhabditomorpha</taxon>
        <taxon>Strongyloidea</taxon>
        <taxon>Metastrongylidae</taxon>
        <taxon>Angiostrongylus</taxon>
    </lineage>
</organism>
<evidence type="ECO:0000256" key="4">
    <source>
        <dbReference type="ARBA" id="ARBA00046387"/>
    </source>
</evidence>
<dbReference type="WBParaSite" id="ACAC_0001428501-mRNA-1">
    <property type="protein sequence ID" value="ACAC_0001428501-mRNA-1"/>
    <property type="gene ID" value="ACAC_0001428501"/>
</dbReference>
<dbReference type="CDD" id="cd02440">
    <property type="entry name" value="AdoMet_MTases"/>
    <property type="match status" value="1"/>
</dbReference>
<evidence type="ECO:0000256" key="3">
    <source>
        <dbReference type="ARBA" id="ARBA00022691"/>
    </source>
</evidence>
<feature type="binding site" evidence="5">
    <location>
        <position position="98"/>
    </location>
    <ligand>
        <name>S-adenosyl-L-methionine</name>
        <dbReference type="ChEBI" id="CHEBI:59789"/>
    </ligand>
</feature>
<dbReference type="InterPro" id="IPR029063">
    <property type="entry name" value="SAM-dependent_MTases_sf"/>
</dbReference>
<comment type="function">
    <text evidence="5">Methyltransferase required for the conversion of 2-polyprenyl-6-methoxy-1,4-benzoquinol (DDMQH2) to 2-polyprenyl-3-methyl-6-methoxy-1,4-benzoquinol (DMQH2).</text>
</comment>
<dbReference type="Pfam" id="PF01209">
    <property type="entry name" value="Ubie_methyltran"/>
    <property type="match status" value="1"/>
</dbReference>
<keyword evidence="5" id="KW-0496">Mitochondrion</keyword>
<dbReference type="STRING" id="6313.A0A0K0DR96"/>
<evidence type="ECO:0000256" key="2">
    <source>
        <dbReference type="ARBA" id="ARBA00022679"/>
    </source>
</evidence>
<proteinExistence type="inferred from homology"/>
<comment type="subcellular location">
    <subcellularLocation>
        <location evidence="5">Mitochondrion inner membrane</location>
        <topology evidence="5">Peripheral membrane protein</topology>
        <orientation evidence="5">Matrix side</orientation>
    </subcellularLocation>
</comment>
<dbReference type="PROSITE" id="PS01183">
    <property type="entry name" value="UBIE_1"/>
    <property type="match status" value="1"/>
</dbReference>
<evidence type="ECO:0000256" key="5">
    <source>
        <dbReference type="HAMAP-Rule" id="MF_03191"/>
    </source>
</evidence>
<evidence type="ECO:0000313" key="6">
    <source>
        <dbReference type="Proteomes" id="UP000035642"/>
    </source>
</evidence>
<comment type="catalytic activity">
    <reaction evidence="5">
        <text>a 2-methoxy-6-(all-trans-polyprenyl)benzene-1,4-diol + S-adenosyl-L-methionine = a 5-methoxy-2-methyl-3-(all-trans-polyprenyl)benzene-1,4-diol + S-adenosyl-L-homocysteine + H(+)</text>
        <dbReference type="Rhea" id="RHEA:28286"/>
        <dbReference type="Rhea" id="RHEA-COMP:10858"/>
        <dbReference type="Rhea" id="RHEA-COMP:10859"/>
        <dbReference type="ChEBI" id="CHEBI:15378"/>
        <dbReference type="ChEBI" id="CHEBI:57856"/>
        <dbReference type="ChEBI" id="CHEBI:59789"/>
        <dbReference type="ChEBI" id="CHEBI:84166"/>
        <dbReference type="ChEBI" id="CHEBI:84167"/>
        <dbReference type="EC" id="2.1.1.201"/>
    </reaction>
</comment>
<dbReference type="NCBIfam" id="TIGR01934">
    <property type="entry name" value="MenG_MenH_UbiE"/>
    <property type="match status" value="1"/>
</dbReference>
<dbReference type="EC" id="2.1.1.201" evidence="5"/>
<keyword evidence="5" id="KW-0999">Mitochondrion inner membrane</keyword>
<feature type="binding site" evidence="5">
    <location>
        <position position="166"/>
    </location>
    <ligand>
        <name>S-adenosyl-L-methionine</name>
        <dbReference type="ChEBI" id="CHEBI:59789"/>
    </ligand>
</feature>
<accession>A0A0K0DR96</accession>
<dbReference type="GO" id="GO:0008425">
    <property type="term" value="F:2-methoxy-6-polyprenyl-1,4-benzoquinol methyltransferase activity"/>
    <property type="evidence" value="ECO:0007669"/>
    <property type="project" value="UniProtKB-UniRule"/>
</dbReference>
<evidence type="ECO:0000256" key="1">
    <source>
        <dbReference type="ARBA" id="ARBA00022603"/>
    </source>
</evidence>
<dbReference type="PROSITE" id="PS01184">
    <property type="entry name" value="UBIE_2"/>
    <property type="match status" value="1"/>
</dbReference>
<dbReference type="GO" id="GO:0031314">
    <property type="term" value="C:extrinsic component of mitochondrial inner membrane"/>
    <property type="evidence" value="ECO:0007669"/>
    <property type="project" value="UniProtKB-UniRule"/>
</dbReference>
<dbReference type="PANTHER" id="PTHR43591:SF24">
    <property type="entry name" value="2-METHOXY-6-POLYPRENYL-1,4-BENZOQUINOL METHYLASE, MITOCHONDRIAL"/>
    <property type="match status" value="1"/>
</dbReference>
<feature type="binding site" evidence="5">
    <location>
        <begin position="149"/>
        <end position="150"/>
    </location>
    <ligand>
        <name>S-adenosyl-L-methionine</name>
        <dbReference type="ChEBI" id="CHEBI:59789"/>
    </ligand>
</feature>
<dbReference type="Proteomes" id="UP000035642">
    <property type="component" value="Unassembled WGS sequence"/>
</dbReference>
<sequence length="275" mass="31294">MGRSLMVKAALKCAPYSFVSGFSDVRTTQFRPLTTHFGNEQVEEHEKEKRVHDVFASVANKYDLMNDAMSLGIHRLWKDYYNRVQYNTNSVLDVAGGTGDIAFRLQKRIGSTGRITVVDINEKMLDVGRDRAKTEPLVDSTRLEWICANGEKLPFKENSFDVYTISFGIRNCTHVNEVVREAYRVLKPGGMLAILEFSSVNPLLRPLYDAYSYNIIPVIAGDYDSYKYLVESIRRFPNQDFAAMIRGIGFDMVRYENLTFGVCSIHKGTKPLKAK</sequence>
<dbReference type="InterPro" id="IPR004033">
    <property type="entry name" value="UbiE/COQ5_MeTrFase"/>
</dbReference>
<keyword evidence="3 5" id="KW-0949">S-adenosyl-L-methionine</keyword>
<dbReference type="HAMAP" id="MF_01813">
    <property type="entry name" value="MenG_UbiE_methyltr"/>
    <property type="match status" value="1"/>
</dbReference>
<comment type="subunit">
    <text evidence="4">Component of a multi-subunit COQ enzyme complex, composed of at least COQ3, COQ4, COQ5, COQ6, COQ7 and COQ9. Interacts with PYURF; the interaction is direct, stabilizes COQ5 protein and associates PYURF with COQ enzyme complex.</text>
</comment>
<comment type="similarity">
    <text evidence="5">Belongs to the class I-like SAM-binding methyltransferase superfamily. MenG/UbiE family.</text>
</comment>
<dbReference type="Gene3D" id="3.40.50.150">
    <property type="entry name" value="Vaccinia Virus protein VP39"/>
    <property type="match status" value="1"/>
</dbReference>
<dbReference type="PANTHER" id="PTHR43591">
    <property type="entry name" value="METHYLTRANSFERASE"/>
    <property type="match status" value="1"/>
</dbReference>
<keyword evidence="2 5" id="KW-0808">Transferase</keyword>
<dbReference type="GO" id="GO:0032259">
    <property type="term" value="P:methylation"/>
    <property type="evidence" value="ECO:0007669"/>
    <property type="project" value="UniProtKB-KW"/>
</dbReference>
<keyword evidence="1 5" id="KW-0489">Methyltransferase</keyword>
<comment type="pathway">
    <text evidence="5">Cofactor biosynthesis; ubiquinone biosynthesis.</text>
</comment>
<dbReference type="PROSITE" id="PS51608">
    <property type="entry name" value="SAM_MT_UBIE"/>
    <property type="match status" value="1"/>
</dbReference>
<reference evidence="6" key="1">
    <citation type="submission" date="2012-09" db="EMBL/GenBank/DDBJ databases">
        <authorList>
            <person name="Martin A.A."/>
        </authorList>
    </citation>
    <scope>NUCLEOTIDE SEQUENCE</scope>
</reference>
<feature type="binding site" evidence="5">
    <location>
        <position position="119"/>
    </location>
    <ligand>
        <name>S-adenosyl-L-methionine</name>
        <dbReference type="ChEBI" id="CHEBI:59789"/>
    </ligand>
</feature>
<keyword evidence="5" id="KW-0831">Ubiquinone biosynthesis</keyword>
<protein>
    <recommendedName>
        <fullName evidence="5">2-methoxy-6-polyprenyl-1,4-benzoquinol methylase, mitochondrial</fullName>
        <ecNumber evidence="5">2.1.1.201</ecNumber>
    </recommendedName>
    <alternativeName>
        <fullName evidence="5">Ubiquinone biosynthesis methyltransferase COQ5</fullName>
    </alternativeName>
</protein>
<dbReference type="UniPathway" id="UPA00232"/>
<reference evidence="7" key="2">
    <citation type="submission" date="2017-02" db="UniProtKB">
        <authorList>
            <consortium name="WormBaseParasite"/>
        </authorList>
    </citation>
    <scope>IDENTIFICATION</scope>
</reference>
<dbReference type="AlphaFoldDB" id="A0A0K0DR96"/>
<dbReference type="InterPro" id="IPR023576">
    <property type="entry name" value="UbiE/COQ5_MeTrFase_CS"/>
</dbReference>
<name>A0A0K0DR96_ANGCA</name>
<keyword evidence="5" id="KW-0472">Membrane</keyword>
<evidence type="ECO:0000313" key="7">
    <source>
        <dbReference type="WBParaSite" id="ACAC_0001428501-mRNA-1"/>
    </source>
</evidence>
<keyword evidence="6" id="KW-1185">Reference proteome</keyword>